<dbReference type="Proteomes" id="UP000198817">
    <property type="component" value="Unassembled WGS sequence"/>
</dbReference>
<comment type="function">
    <text evidence="5">An accessory protein needed during the final step in the assembly of 30S ribosomal subunit, possibly for assembly of the head region. Essential for efficient processing of 16S rRNA. May be needed both before and after RbfA during the maturation of 16S rRNA. It has affinity for free ribosomal 30S subunits but not for 70S ribosomes.</text>
</comment>
<dbReference type="GO" id="GO:0043022">
    <property type="term" value="F:ribosome binding"/>
    <property type="evidence" value="ECO:0007669"/>
    <property type="project" value="InterPro"/>
</dbReference>
<dbReference type="EMBL" id="FPBT01000004">
    <property type="protein sequence ID" value="SFU42031.1"/>
    <property type="molecule type" value="Genomic_DNA"/>
</dbReference>
<evidence type="ECO:0000256" key="4">
    <source>
        <dbReference type="ARBA" id="ARBA00023186"/>
    </source>
</evidence>
<feature type="domain" description="Ribosome maturation factor RimM PRC barrel" evidence="7">
    <location>
        <begin position="110"/>
        <end position="177"/>
    </location>
</feature>
<keyword evidence="4 5" id="KW-0143">Chaperone</keyword>
<evidence type="ECO:0000256" key="2">
    <source>
        <dbReference type="ARBA" id="ARBA00022517"/>
    </source>
</evidence>
<reference evidence="8 9" key="1">
    <citation type="submission" date="2016-10" db="EMBL/GenBank/DDBJ databases">
        <authorList>
            <person name="de Groot N.N."/>
        </authorList>
    </citation>
    <scope>NUCLEOTIDE SEQUENCE [LARGE SCALE GENOMIC DNA]</scope>
    <source>
        <strain evidence="8 9">KHGC13</strain>
    </source>
</reference>
<dbReference type="Gene3D" id="2.30.30.240">
    <property type="entry name" value="PRC-barrel domain"/>
    <property type="match status" value="1"/>
</dbReference>
<dbReference type="Pfam" id="PF24986">
    <property type="entry name" value="PRC_RimM"/>
    <property type="match status" value="1"/>
</dbReference>
<dbReference type="PANTHER" id="PTHR33692:SF1">
    <property type="entry name" value="RIBOSOME MATURATION FACTOR RIMM"/>
    <property type="match status" value="1"/>
</dbReference>
<dbReference type="AlphaFoldDB" id="A0A1I7G135"/>
<evidence type="ECO:0000259" key="7">
    <source>
        <dbReference type="Pfam" id="PF24986"/>
    </source>
</evidence>
<dbReference type="Gene3D" id="2.40.30.60">
    <property type="entry name" value="RimM"/>
    <property type="match status" value="1"/>
</dbReference>
<keyword evidence="2 5" id="KW-0690">Ribosome biogenesis</keyword>
<dbReference type="InterPro" id="IPR002676">
    <property type="entry name" value="RimM_N"/>
</dbReference>
<dbReference type="InterPro" id="IPR009000">
    <property type="entry name" value="Transl_B-barrel_sf"/>
</dbReference>
<accession>A0A1I7G135</accession>
<dbReference type="GO" id="GO:0005840">
    <property type="term" value="C:ribosome"/>
    <property type="evidence" value="ECO:0007669"/>
    <property type="project" value="InterPro"/>
</dbReference>
<dbReference type="InterPro" id="IPR036976">
    <property type="entry name" value="RimM_N_sf"/>
</dbReference>
<dbReference type="SUPFAM" id="SSF50447">
    <property type="entry name" value="Translation proteins"/>
    <property type="match status" value="1"/>
</dbReference>
<feature type="domain" description="RimM N-terminal" evidence="6">
    <location>
        <begin position="20"/>
        <end position="96"/>
    </location>
</feature>
<dbReference type="InterPro" id="IPR056792">
    <property type="entry name" value="PRC_RimM"/>
</dbReference>
<dbReference type="InterPro" id="IPR011961">
    <property type="entry name" value="RimM"/>
</dbReference>
<dbReference type="NCBIfam" id="TIGR02273">
    <property type="entry name" value="16S_RimM"/>
    <property type="match status" value="1"/>
</dbReference>
<dbReference type="InterPro" id="IPR011033">
    <property type="entry name" value="PRC_barrel-like_sf"/>
</dbReference>
<comment type="subcellular location">
    <subcellularLocation>
        <location evidence="5">Cytoplasm</location>
    </subcellularLocation>
</comment>
<gene>
    <name evidence="5" type="primary">rimM</name>
    <name evidence="8" type="ORF">SAMN05216508_10476</name>
</gene>
<comment type="similarity">
    <text evidence="5">Belongs to the RimM family.</text>
</comment>
<keyword evidence="9" id="KW-1185">Reference proteome</keyword>
<proteinExistence type="inferred from homology"/>
<dbReference type="Pfam" id="PF01782">
    <property type="entry name" value="RimM"/>
    <property type="match status" value="1"/>
</dbReference>
<evidence type="ECO:0000256" key="1">
    <source>
        <dbReference type="ARBA" id="ARBA00022490"/>
    </source>
</evidence>
<protein>
    <recommendedName>
        <fullName evidence="5">Ribosome maturation factor RimM</fullName>
    </recommendedName>
</protein>
<dbReference type="PANTHER" id="PTHR33692">
    <property type="entry name" value="RIBOSOME MATURATION FACTOR RIMM"/>
    <property type="match status" value="1"/>
</dbReference>
<sequence>MREHLTGKRSPEHAGDMVELGKVTAAVGLRGEVRVFRYSGTKSTFENRSTILVAGKSYPLEHVRYQKNMAVLKLGGVDDRTAAEHLRGAVVEMPADELPELDDGSFYIRDLLGMTVLNEEDGKVMGSLSNVLTDRAQDIYVVRLADGREIMVPAVKEFIRSIDGEKREIRVTLIEGMME</sequence>
<name>A0A1I7G135_9FIRM</name>
<evidence type="ECO:0000313" key="8">
    <source>
        <dbReference type="EMBL" id="SFU42031.1"/>
    </source>
</evidence>
<dbReference type="GO" id="GO:0005737">
    <property type="term" value="C:cytoplasm"/>
    <property type="evidence" value="ECO:0007669"/>
    <property type="project" value="UniProtKB-SubCell"/>
</dbReference>
<keyword evidence="3 5" id="KW-0698">rRNA processing</keyword>
<comment type="domain">
    <text evidence="5">The PRC barrel domain binds ribosomal protein uS19.</text>
</comment>
<evidence type="ECO:0000313" key="9">
    <source>
        <dbReference type="Proteomes" id="UP000198817"/>
    </source>
</evidence>
<dbReference type="STRING" id="155865.SAMN05216515_10455"/>
<comment type="subunit">
    <text evidence="5">Binds ribosomal protein uS19.</text>
</comment>
<evidence type="ECO:0000256" key="3">
    <source>
        <dbReference type="ARBA" id="ARBA00022552"/>
    </source>
</evidence>
<dbReference type="GO" id="GO:0042274">
    <property type="term" value="P:ribosomal small subunit biogenesis"/>
    <property type="evidence" value="ECO:0007669"/>
    <property type="project" value="UniProtKB-UniRule"/>
</dbReference>
<evidence type="ECO:0000259" key="6">
    <source>
        <dbReference type="Pfam" id="PF01782"/>
    </source>
</evidence>
<dbReference type="GO" id="GO:0006364">
    <property type="term" value="P:rRNA processing"/>
    <property type="evidence" value="ECO:0007669"/>
    <property type="project" value="UniProtKB-UniRule"/>
</dbReference>
<dbReference type="HAMAP" id="MF_00014">
    <property type="entry name" value="Ribosome_mat_RimM"/>
    <property type="match status" value="1"/>
</dbReference>
<keyword evidence="1 5" id="KW-0963">Cytoplasm</keyword>
<evidence type="ECO:0000256" key="5">
    <source>
        <dbReference type="HAMAP-Rule" id="MF_00014"/>
    </source>
</evidence>
<organism evidence="8 9">
    <name type="scientific">Eubacterium pyruvativorans</name>
    <dbReference type="NCBI Taxonomy" id="155865"/>
    <lineage>
        <taxon>Bacteria</taxon>
        <taxon>Bacillati</taxon>
        <taxon>Bacillota</taxon>
        <taxon>Clostridia</taxon>
        <taxon>Eubacteriales</taxon>
        <taxon>Eubacteriaceae</taxon>
        <taxon>Eubacterium</taxon>
    </lineage>
</organism>
<dbReference type="RefSeq" id="WP_177207371.1">
    <property type="nucleotide sequence ID" value="NZ_FOWF01000004.1"/>
</dbReference>
<dbReference type="SUPFAM" id="SSF50346">
    <property type="entry name" value="PRC-barrel domain"/>
    <property type="match status" value="1"/>
</dbReference>